<name>X1KTF1_9ZZZZ</name>
<feature type="non-terminal residue" evidence="1">
    <location>
        <position position="1"/>
    </location>
</feature>
<dbReference type="EMBL" id="BARU01043804">
    <property type="protein sequence ID" value="GAH85278.1"/>
    <property type="molecule type" value="Genomic_DNA"/>
</dbReference>
<protein>
    <submittedName>
        <fullName evidence="1">Uncharacterized protein</fullName>
    </submittedName>
</protein>
<proteinExistence type="predicted"/>
<sequence>LYARSMENTDYAKDLKRKVSEAIQKINSNPSHD</sequence>
<accession>X1KTF1</accession>
<evidence type="ECO:0000313" key="1">
    <source>
        <dbReference type="EMBL" id="GAH85278.1"/>
    </source>
</evidence>
<comment type="caution">
    <text evidence="1">The sequence shown here is derived from an EMBL/GenBank/DDBJ whole genome shotgun (WGS) entry which is preliminary data.</text>
</comment>
<organism evidence="1">
    <name type="scientific">marine sediment metagenome</name>
    <dbReference type="NCBI Taxonomy" id="412755"/>
    <lineage>
        <taxon>unclassified sequences</taxon>
        <taxon>metagenomes</taxon>
        <taxon>ecological metagenomes</taxon>
    </lineage>
</organism>
<dbReference type="AlphaFoldDB" id="X1KTF1"/>
<gene>
    <name evidence="1" type="ORF">S03H2_66998</name>
</gene>
<reference evidence="1" key="1">
    <citation type="journal article" date="2014" name="Front. Microbiol.">
        <title>High frequency of phylogenetically diverse reductive dehalogenase-homologous genes in deep subseafloor sedimentary metagenomes.</title>
        <authorList>
            <person name="Kawai M."/>
            <person name="Futagami T."/>
            <person name="Toyoda A."/>
            <person name="Takaki Y."/>
            <person name="Nishi S."/>
            <person name="Hori S."/>
            <person name="Arai W."/>
            <person name="Tsubouchi T."/>
            <person name="Morono Y."/>
            <person name="Uchiyama I."/>
            <person name="Ito T."/>
            <person name="Fujiyama A."/>
            <person name="Inagaki F."/>
            <person name="Takami H."/>
        </authorList>
    </citation>
    <scope>NUCLEOTIDE SEQUENCE</scope>
    <source>
        <strain evidence="1">Expedition CK06-06</strain>
    </source>
</reference>